<reference evidence="4" key="1">
    <citation type="submission" date="2018-10" db="EMBL/GenBank/DDBJ databases">
        <title>Schaedlerella arabinophila gen. nov. sp. nov., isolated from the mouse intestinal tract and comparative analysis with the genome of the closely related altered Schaedler flora strain ASF502.</title>
        <authorList>
            <person name="Miyake S."/>
            <person name="Soh M."/>
            <person name="Seedorf H."/>
        </authorList>
    </citation>
    <scope>NUCLEOTIDE SEQUENCE [LARGE SCALE GENOMIC DNA]</scope>
    <source>
        <strain evidence="4">DSM 106076</strain>
    </source>
</reference>
<dbReference type="InterPro" id="IPR008984">
    <property type="entry name" value="SMAD_FHA_dom_sf"/>
</dbReference>
<evidence type="ECO:0000256" key="2">
    <source>
        <dbReference type="SAM" id="Phobius"/>
    </source>
</evidence>
<keyword evidence="2" id="KW-0812">Transmembrane</keyword>
<dbReference type="RefSeq" id="WP_125129451.1">
    <property type="nucleotide sequence ID" value="NZ_CASCYM010000015.1"/>
</dbReference>
<dbReference type="PROSITE" id="PS50006">
    <property type="entry name" value="FHA_DOMAIN"/>
    <property type="match status" value="1"/>
</dbReference>
<evidence type="ECO:0000256" key="1">
    <source>
        <dbReference type="SAM" id="MobiDB-lite"/>
    </source>
</evidence>
<dbReference type="Proteomes" id="UP000274920">
    <property type="component" value="Unassembled WGS sequence"/>
</dbReference>
<dbReference type="EMBL" id="RHJS01000002">
    <property type="protein sequence ID" value="RRK34300.1"/>
    <property type="molecule type" value="Genomic_DNA"/>
</dbReference>
<dbReference type="Pfam" id="PF00498">
    <property type="entry name" value="FHA"/>
    <property type="match status" value="1"/>
</dbReference>
<name>A0A3R8M227_9FIRM</name>
<feature type="compositionally biased region" description="Acidic residues" evidence="1">
    <location>
        <begin position="62"/>
        <end position="72"/>
    </location>
</feature>
<keyword evidence="2" id="KW-1133">Transmembrane helix</keyword>
<feature type="transmembrane region" description="Helical" evidence="2">
    <location>
        <begin position="6"/>
        <end position="26"/>
    </location>
</feature>
<proteinExistence type="predicted"/>
<protein>
    <submittedName>
        <fullName evidence="4">FHA domain-containing protein</fullName>
    </submittedName>
</protein>
<dbReference type="InterPro" id="IPR000253">
    <property type="entry name" value="FHA_dom"/>
</dbReference>
<keyword evidence="2" id="KW-0472">Membrane</keyword>
<feature type="domain" description="FHA" evidence="3">
    <location>
        <begin position="134"/>
        <end position="189"/>
    </location>
</feature>
<comment type="caution">
    <text evidence="4">The sequence shown here is derived from an EMBL/GenBank/DDBJ whole genome shotgun (WGS) entry which is preliminary data.</text>
</comment>
<evidence type="ECO:0000259" key="3">
    <source>
        <dbReference type="PROSITE" id="PS50006"/>
    </source>
</evidence>
<gene>
    <name evidence="4" type="ORF">EBB54_25425</name>
</gene>
<dbReference type="SMART" id="SM00240">
    <property type="entry name" value="FHA"/>
    <property type="match status" value="1"/>
</dbReference>
<evidence type="ECO:0000313" key="4">
    <source>
        <dbReference type="EMBL" id="RRK34300.1"/>
    </source>
</evidence>
<evidence type="ECO:0000313" key="5">
    <source>
        <dbReference type="Proteomes" id="UP000274920"/>
    </source>
</evidence>
<organism evidence="4 5">
    <name type="scientific">Schaedlerella arabinosiphila</name>
    <dbReference type="NCBI Taxonomy" id="2044587"/>
    <lineage>
        <taxon>Bacteria</taxon>
        <taxon>Bacillati</taxon>
        <taxon>Bacillota</taxon>
        <taxon>Clostridia</taxon>
        <taxon>Lachnospirales</taxon>
        <taxon>Lachnospiraceae</taxon>
        <taxon>Schaedlerella</taxon>
    </lineage>
</organism>
<accession>A0A3R8M227</accession>
<dbReference type="AlphaFoldDB" id="A0A3R8M227"/>
<sequence length="217" mass="24522">MQYLVIMGILIAVAVILIIIIIAALMKNRQDDGEDYEDDDEDYDYDEGYGEEAGEAPQDMDGAYDEQEEPEHEEGPVIVGQGRRPREGAPGRDGQNRPGEARGANRPSGKKLWKLSIENLSTWQKSTFVFYENLGIGRGRSFPQFEKFMSIGDDPRVSKLHCAIIQKDDKLYLKDMGSRNGTYLNGKRVTQPVLIQRDDVIGMGETEIEVQSMMREK</sequence>
<dbReference type="SUPFAM" id="SSF49879">
    <property type="entry name" value="SMAD/FHA domain"/>
    <property type="match status" value="1"/>
</dbReference>
<dbReference type="Gene3D" id="2.60.200.20">
    <property type="match status" value="1"/>
</dbReference>
<feature type="compositionally biased region" description="Acidic residues" evidence="1">
    <location>
        <begin position="32"/>
        <end position="54"/>
    </location>
</feature>
<keyword evidence="5" id="KW-1185">Reference proteome</keyword>
<dbReference type="CDD" id="cd00060">
    <property type="entry name" value="FHA"/>
    <property type="match status" value="1"/>
</dbReference>
<feature type="region of interest" description="Disordered" evidence="1">
    <location>
        <begin position="30"/>
        <end position="108"/>
    </location>
</feature>